<reference evidence="2 3" key="1">
    <citation type="journal article" date="2005" name="Genome Res.">
        <title>The Chlamydophila abortus genome sequence reveals an array of variable proteins that contribute to interspecies variation.</title>
        <authorList>
            <person name="Thomson N.R."/>
            <person name="Yeats C."/>
            <person name="Bell K."/>
            <person name="Holden M.T.G."/>
            <person name="Bentley S.D."/>
            <person name="Livingstone M."/>
            <person name="Cerdeno-Tarraga A.M."/>
            <person name="Harris B."/>
            <person name="Doggett J."/>
            <person name="Ormond D."/>
            <person name="Mungal K."/>
            <person name="Clarke K."/>
            <person name="Feltwell T."/>
            <person name="Hance Z."/>
            <person name="Sanders M."/>
            <person name="Quail M.A."/>
            <person name="Price C."/>
            <person name="Parkhill J."/>
            <person name="Longbottom D."/>
        </authorList>
    </citation>
    <scope>NUCLEOTIDE SEQUENCE [LARGE SCALE GENOMIC DNA]</scope>
    <source>
        <strain evidence="3">DSM 27085 / S26/3</strain>
    </source>
</reference>
<evidence type="ECO:0000313" key="2">
    <source>
        <dbReference type="EMBL" id="CAH63779.1"/>
    </source>
</evidence>
<gene>
    <name evidence="2" type="ordered locus">CAB330</name>
</gene>
<dbReference type="RefSeq" id="WP_011096990.1">
    <property type="nucleotide sequence ID" value="NC_004552.2"/>
</dbReference>
<dbReference type="HOGENOM" id="CLU_145904_0_0_0"/>
<accession>Q5L6E7</accession>
<dbReference type="EMBL" id="CR848038">
    <property type="protein sequence ID" value="CAH63779.1"/>
    <property type="molecule type" value="Genomic_DNA"/>
</dbReference>
<keyword evidence="3" id="KW-1185">Reference proteome</keyword>
<organism evidence="2 3">
    <name type="scientific">Chlamydia abortus (strain DSM 27085 / S26/3)</name>
    <name type="common">Chlamydophila abortus</name>
    <dbReference type="NCBI Taxonomy" id="218497"/>
    <lineage>
        <taxon>Bacteria</taxon>
        <taxon>Pseudomonadati</taxon>
        <taxon>Chlamydiota</taxon>
        <taxon>Chlamydiia</taxon>
        <taxon>Chlamydiales</taxon>
        <taxon>Chlamydiaceae</taxon>
        <taxon>Chlamydia/Chlamydophila group</taxon>
        <taxon>Chlamydia</taxon>
    </lineage>
</organism>
<feature type="transmembrane region" description="Helical" evidence="1">
    <location>
        <begin position="101"/>
        <end position="131"/>
    </location>
</feature>
<protein>
    <submittedName>
        <fullName evidence="2">Inner membrane protein</fullName>
    </submittedName>
</protein>
<dbReference type="KEGG" id="cab:CAB330"/>
<sequence length="143" mass="15539">MHIVSTFIPAHMHTLKNGNHIHLPPSPSLRVPHNRLNPGTTQARVEKVLSLLPVVGLFVAGYLLYQKQSVMKEAYKQLDFSPNEKCSHPTCSHLDPSNLNLAITVSVLSGLGLLFPIMGLCGLVFLIIALVSKIMSCCPCSGL</sequence>
<evidence type="ECO:0000313" key="3">
    <source>
        <dbReference type="Proteomes" id="UP000001012"/>
    </source>
</evidence>
<keyword evidence="1" id="KW-0812">Transmembrane</keyword>
<dbReference type="Proteomes" id="UP000001012">
    <property type="component" value="Chromosome"/>
</dbReference>
<evidence type="ECO:0000256" key="1">
    <source>
        <dbReference type="SAM" id="Phobius"/>
    </source>
</evidence>
<keyword evidence="1" id="KW-0472">Membrane</keyword>
<name>Q5L6E7_CHLAB</name>
<proteinExistence type="predicted"/>
<feature type="transmembrane region" description="Helical" evidence="1">
    <location>
        <begin position="48"/>
        <end position="65"/>
    </location>
</feature>
<dbReference type="OrthoDB" id="19149at2"/>
<keyword evidence="1" id="KW-1133">Transmembrane helix</keyword>
<dbReference type="AlphaFoldDB" id="Q5L6E7"/>